<reference evidence="2 3" key="1">
    <citation type="submission" date="2024-09" db="EMBL/GenBank/DDBJ databases">
        <title>Laminarin stimulates single cell rates of sulfate reduction while oxygen inhibits transcriptomic activity in coastal marine sediment.</title>
        <authorList>
            <person name="Lindsay M."/>
            <person name="Orcutt B."/>
            <person name="Emerson D."/>
            <person name="Stepanauskas R."/>
            <person name="D'Angelo T."/>
        </authorList>
    </citation>
    <scope>NUCLEOTIDE SEQUENCE [LARGE SCALE GENOMIC DNA]</scope>
    <source>
        <strain evidence="2">SAG AM-311-K15</strain>
    </source>
</reference>
<dbReference type="InterPro" id="IPR036779">
    <property type="entry name" value="LysM_dom_sf"/>
</dbReference>
<dbReference type="PROSITE" id="PS51782">
    <property type="entry name" value="LYSM"/>
    <property type="match status" value="1"/>
</dbReference>
<evidence type="ECO:0000259" key="1">
    <source>
        <dbReference type="PROSITE" id="PS51782"/>
    </source>
</evidence>
<protein>
    <submittedName>
        <fullName evidence="2">PhnD/SsuA/transferrin family substrate-binding protein</fullName>
    </submittedName>
</protein>
<dbReference type="EMBL" id="JBHPBY010000036">
    <property type="protein sequence ID" value="MFC1849394.1"/>
    <property type="molecule type" value="Genomic_DNA"/>
</dbReference>
<dbReference type="SMART" id="SM00257">
    <property type="entry name" value="LysM"/>
    <property type="match status" value="1"/>
</dbReference>
<dbReference type="Pfam" id="PF12974">
    <property type="entry name" value="Phosphonate-bd"/>
    <property type="match status" value="1"/>
</dbReference>
<dbReference type="Gene3D" id="3.40.190.10">
    <property type="entry name" value="Periplasmic binding protein-like II"/>
    <property type="match status" value="2"/>
</dbReference>
<dbReference type="Gene3D" id="3.10.350.10">
    <property type="entry name" value="LysM domain"/>
    <property type="match status" value="1"/>
</dbReference>
<dbReference type="Proteomes" id="UP001594351">
    <property type="component" value="Unassembled WGS sequence"/>
</dbReference>
<dbReference type="InterPro" id="IPR018392">
    <property type="entry name" value="LysM"/>
</dbReference>
<dbReference type="Pfam" id="PF01476">
    <property type="entry name" value="LysM"/>
    <property type="match status" value="1"/>
</dbReference>
<evidence type="ECO:0000313" key="3">
    <source>
        <dbReference type="Proteomes" id="UP001594351"/>
    </source>
</evidence>
<name>A0ABV6YT58_UNCC1</name>
<sequence>MSLYNQIFPFPPHLLLLAAIFFIVSPQVVQGEIVHFVFFDPDTESKDPLTAVSAMKPFADFIGEDIGKEIKVHYFLRKSDLDQFFAEKEVGIGLLSPLYIVENKDRYGLEPFGTPFLAGETTYQLLLVTTKASGYQNLQDLKGKSLAYTAVGEANQDFLNLLVFNKQISIHSFFSKILEVTSASSAVMSVLYRNADCALVTSGLFETMKELNPRIGKDLQGVYLSPKIQRPSMCFVRDILSPEIKTKVSEVLFKMHETALGQQTLMPFKVDGFKPVSMDVFLPMETLLASVKSTPQPQQQKKAAVKIEKVKIDAAAAPSSLTFKKITHKFLSDKGATQVTARVSPADKIDKVELIYQIGGQERITVQMNSSSTGHYSSLIKMPEATSEQKISEVVHMVKAGETLGTISKKYYGEMKKWIMIATYNQLNNPNLIFVDQKLRIKLGGEFENVMIKVWIKGTAKSGEISISPEKTFLITR</sequence>
<feature type="domain" description="LysM" evidence="1">
    <location>
        <begin position="394"/>
        <end position="441"/>
    </location>
</feature>
<keyword evidence="3" id="KW-1185">Reference proteome</keyword>
<dbReference type="PANTHER" id="PTHR35841">
    <property type="entry name" value="PHOSPHONATES-BINDING PERIPLASMIC PROTEIN"/>
    <property type="match status" value="1"/>
</dbReference>
<evidence type="ECO:0000313" key="2">
    <source>
        <dbReference type="EMBL" id="MFC1849394.1"/>
    </source>
</evidence>
<dbReference type="CDD" id="cd00118">
    <property type="entry name" value="LysM"/>
    <property type="match status" value="1"/>
</dbReference>
<accession>A0ABV6YT58</accession>
<dbReference type="SUPFAM" id="SSF53850">
    <property type="entry name" value="Periplasmic binding protein-like II"/>
    <property type="match status" value="1"/>
</dbReference>
<dbReference type="PANTHER" id="PTHR35841:SF1">
    <property type="entry name" value="PHOSPHONATES-BINDING PERIPLASMIC PROTEIN"/>
    <property type="match status" value="1"/>
</dbReference>
<comment type="caution">
    <text evidence="2">The sequence shown here is derived from an EMBL/GenBank/DDBJ whole genome shotgun (WGS) entry which is preliminary data.</text>
</comment>
<gene>
    <name evidence="2" type="ORF">ACFL27_04210</name>
</gene>
<dbReference type="SUPFAM" id="SSF54106">
    <property type="entry name" value="LysM domain"/>
    <property type="match status" value="1"/>
</dbReference>
<organism evidence="2 3">
    <name type="scientific">candidate division CSSED10-310 bacterium</name>
    <dbReference type="NCBI Taxonomy" id="2855610"/>
    <lineage>
        <taxon>Bacteria</taxon>
        <taxon>Bacteria division CSSED10-310</taxon>
    </lineage>
</organism>
<proteinExistence type="predicted"/>